<dbReference type="CDD" id="cd00742">
    <property type="entry name" value="FABP"/>
    <property type="match status" value="1"/>
</dbReference>
<dbReference type="InterPro" id="IPR000566">
    <property type="entry name" value="Lipocln_cytosolic_FA-bd_dom"/>
</dbReference>
<sequence>MSEFQGRWKLVSSERFDDYMKVIGVGRLARLAARNSPVTLNISVDVDRVVVRSSSVFKDYTLQFVIGKEFEEVTIDGRRLLTTFFFEQGHLIQQQAAIEEKDVNSRITRWIHEGLLYTELQAGDVKALRIFKRLH</sequence>
<dbReference type="AlphaFoldDB" id="A0AAF3EU28"/>
<proteinExistence type="inferred from homology"/>
<dbReference type="InterPro" id="IPR012674">
    <property type="entry name" value="Calycin"/>
</dbReference>
<accession>A0AAF3EU28</accession>
<dbReference type="GO" id="GO:0008289">
    <property type="term" value="F:lipid binding"/>
    <property type="evidence" value="ECO:0007669"/>
    <property type="project" value="UniProtKB-KW"/>
</dbReference>
<evidence type="ECO:0000313" key="5">
    <source>
        <dbReference type="WBParaSite" id="MBELARI_LOCUS17319"/>
    </source>
</evidence>
<keyword evidence="4" id="KW-1185">Reference proteome</keyword>
<name>A0AAF3EU28_9BILA</name>
<dbReference type="Pfam" id="PF00061">
    <property type="entry name" value="Lipocalin"/>
    <property type="match status" value="1"/>
</dbReference>
<keyword evidence="2" id="KW-0446">Lipid-binding</keyword>
<evidence type="ECO:0000259" key="3">
    <source>
        <dbReference type="Pfam" id="PF00061"/>
    </source>
</evidence>
<dbReference type="WBParaSite" id="MBELARI_LOCUS17319">
    <property type="protein sequence ID" value="MBELARI_LOCUS17319"/>
    <property type="gene ID" value="MBELARI_LOCUS17319"/>
</dbReference>
<comment type="similarity">
    <text evidence="1">Belongs to the calycin superfamily. Fatty-acid binding protein (FABP) family.</text>
</comment>
<evidence type="ECO:0000256" key="2">
    <source>
        <dbReference type="ARBA" id="ARBA00023121"/>
    </source>
</evidence>
<dbReference type="SUPFAM" id="SSF50814">
    <property type="entry name" value="Lipocalins"/>
    <property type="match status" value="1"/>
</dbReference>
<feature type="domain" description="Lipocalin/cytosolic fatty-acid binding" evidence="3">
    <location>
        <begin position="5"/>
        <end position="111"/>
    </location>
</feature>
<evidence type="ECO:0000256" key="1">
    <source>
        <dbReference type="ARBA" id="ARBA00008390"/>
    </source>
</evidence>
<dbReference type="PANTHER" id="PTHR11955">
    <property type="entry name" value="FATTY ACID BINDING PROTEIN"/>
    <property type="match status" value="1"/>
</dbReference>
<evidence type="ECO:0000313" key="4">
    <source>
        <dbReference type="Proteomes" id="UP000887575"/>
    </source>
</evidence>
<protein>
    <submittedName>
        <fullName evidence="5">Lipocalin/cytosolic fatty-acid binding domain-containing protein</fullName>
    </submittedName>
</protein>
<organism evidence="4 5">
    <name type="scientific">Mesorhabditis belari</name>
    <dbReference type="NCBI Taxonomy" id="2138241"/>
    <lineage>
        <taxon>Eukaryota</taxon>
        <taxon>Metazoa</taxon>
        <taxon>Ecdysozoa</taxon>
        <taxon>Nematoda</taxon>
        <taxon>Chromadorea</taxon>
        <taxon>Rhabditida</taxon>
        <taxon>Rhabditina</taxon>
        <taxon>Rhabditomorpha</taxon>
        <taxon>Rhabditoidea</taxon>
        <taxon>Rhabditidae</taxon>
        <taxon>Mesorhabditinae</taxon>
        <taxon>Mesorhabditis</taxon>
    </lineage>
</organism>
<dbReference type="Proteomes" id="UP000887575">
    <property type="component" value="Unassembled WGS sequence"/>
</dbReference>
<dbReference type="InterPro" id="IPR031259">
    <property type="entry name" value="ILBP"/>
</dbReference>
<dbReference type="PRINTS" id="PR00178">
    <property type="entry name" value="FATTYACIDBP"/>
</dbReference>
<dbReference type="InterPro" id="IPR000463">
    <property type="entry name" value="Fatty_acid-bd"/>
</dbReference>
<reference evidence="5" key="1">
    <citation type="submission" date="2024-02" db="UniProtKB">
        <authorList>
            <consortium name="WormBaseParasite"/>
        </authorList>
    </citation>
    <scope>IDENTIFICATION</scope>
</reference>
<dbReference type="Gene3D" id="2.40.128.20">
    <property type="match status" value="1"/>
</dbReference>